<feature type="compositionally biased region" description="Low complexity" evidence="1">
    <location>
        <begin position="300"/>
        <end position="316"/>
    </location>
</feature>
<dbReference type="PANTHER" id="PTHR45458:SF1">
    <property type="entry name" value="SHORT CHAIN DEHYDROGENASE"/>
    <property type="match status" value="1"/>
</dbReference>
<dbReference type="STRING" id="1169540.A0A0G4EKE1"/>
<dbReference type="InterPro" id="IPR002347">
    <property type="entry name" value="SDR_fam"/>
</dbReference>
<accession>A0A0G4EKE1</accession>
<reference evidence="2 3" key="1">
    <citation type="submission" date="2014-11" db="EMBL/GenBank/DDBJ databases">
        <authorList>
            <person name="Zhu J."/>
            <person name="Qi W."/>
            <person name="Song R."/>
        </authorList>
    </citation>
    <scope>NUCLEOTIDE SEQUENCE [LARGE SCALE GENOMIC DNA]</scope>
</reference>
<dbReference type="PANTHER" id="PTHR45458">
    <property type="entry name" value="SHORT-CHAIN DEHYDROGENASE/REDUCTASE SDR"/>
    <property type="match status" value="1"/>
</dbReference>
<dbReference type="Gene3D" id="3.40.50.720">
    <property type="entry name" value="NAD(P)-binding Rossmann-like Domain"/>
    <property type="match status" value="2"/>
</dbReference>
<sequence length="1087" mass="119776">MQTLLVTGASRGIGLALTKHFVFMGHTVIATCRDPQGAKELKALASGTADTQNGIKGKVTVHQLDVSVCLSQASRASVTPVQKAYIVSLQVWRRPSPSSRPQRSSRPSHTQQMSYHQERLEMPARKYGVFGRQVYEPDYSSRLGEGDYDFRSSHGRQTVPCLCDQTQVSVNSTLGNNEFVFLPECDTVRTNLLKRAQRLTTHHKHIEAPDARVRSEGISAHHAHTRAWQAESGLTDRTITTCAKSSVCATDRLVANQALSSRSVFDAWIVKTTKRTDSSKAAQPNPKSVSHKAIQKRQRAAAAAAPQATAAAAAAASEEKDDDQPMAVDPPAAAAAAASKSPLQLALEQTQSDGRVIRRTNDNEAVALPAWVELDPLFHPQATRWEDDASEEDDAAPHLPAEQGGRRVPDDRTQSEFRAWGKHLCTRVRRVGSTAQQPHYFCTVAEVDDLWSDFEVLRTWSLVRKHPDLVRKAFKDPIDNNTQSAFLKAVGAVMGYTQVHRLRHGYSWNIGTTCANTNDATGRLGVYANLAIRISVAYYSPDHMRNLHINDWLDAMRAIPFIAAVGNARGDLKKALNIGVKAYNELATRQANIDAIYRHEYNETRRAAMGGFRLSRSETDPFTAAHVTPNATQAISMGGFELLASGHLWREWSADPFFVERFDTSKARGASKCQLFRKLTLEFIKSVPNADLHKSMREILGGAPLRDVVRRTSHPKFVGRVEAISNLRFVEPQQHLSFSTTRHFLPSGIPRIYNSELRFTTTIFNYGHEEALTVMLARIESLTSKGLIDATPFNSPSDFPHAAKLDKDNREGKKTYWGVYVSSTTKPFKVGIDFQSIATHTRRTVAEIRAAVSEALGRPVQADAKTTCVKMPKAKTSKQALAIADVTLAQLKRQRILFGKSEAGIAHSIKDALKSVQKEGIDTIDCLICNAGIATEGHPNDSAQSCDRAAMLHVFDVNVAGVLDCIQTFTPLLRRSDKRLVLCISSRLGSIELNDTGNITAYRVSKAALNMLVKTFAVDEAKRQISDGLAVVAVHPGWTDTDMGRSGDRKPPLPLNECVEGIAKLMAECSAKDSGKFVQWDGQELPW</sequence>
<dbReference type="AlphaFoldDB" id="A0A0G4EKE1"/>
<keyword evidence="3" id="KW-1185">Reference proteome</keyword>
<proteinExistence type="predicted"/>
<organism evidence="2 3">
    <name type="scientific">Vitrella brassicaformis (strain CCMP3155)</name>
    <dbReference type="NCBI Taxonomy" id="1169540"/>
    <lineage>
        <taxon>Eukaryota</taxon>
        <taxon>Sar</taxon>
        <taxon>Alveolata</taxon>
        <taxon>Colpodellida</taxon>
        <taxon>Vitrellaceae</taxon>
        <taxon>Vitrella</taxon>
    </lineage>
</organism>
<name>A0A0G4EKE1_VITBC</name>
<feature type="compositionally biased region" description="Low complexity" evidence="1">
    <location>
        <begin position="95"/>
        <end position="108"/>
    </location>
</feature>
<feature type="region of interest" description="Disordered" evidence="1">
    <location>
        <begin position="95"/>
        <end position="116"/>
    </location>
</feature>
<dbReference type="VEuPathDB" id="CryptoDB:Vbra_20438"/>
<dbReference type="OrthoDB" id="10262319at2759"/>
<feature type="compositionally biased region" description="Polar residues" evidence="1">
    <location>
        <begin position="279"/>
        <end position="288"/>
    </location>
</feature>
<dbReference type="InterPro" id="IPR036291">
    <property type="entry name" value="NAD(P)-bd_dom_sf"/>
</dbReference>
<dbReference type="EMBL" id="CDMY01000252">
    <property type="protein sequence ID" value="CEL97025.1"/>
    <property type="molecule type" value="Genomic_DNA"/>
</dbReference>
<feature type="region of interest" description="Disordered" evidence="1">
    <location>
        <begin position="386"/>
        <end position="413"/>
    </location>
</feature>
<dbReference type="Pfam" id="PF00106">
    <property type="entry name" value="adh_short"/>
    <property type="match status" value="1"/>
</dbReference>
<feature type="compositionally biased region" description="Basic residues" evidence="1">
    <location>
        <begin position="289"/>
        <end position="299"/>
    </location>
</feature>
<dbReference type="GO" id="GO:0016616">
    <property type="term" value="F:oxidoreductase activity, acting on the CH-OH group of donors, NAD or NADP as acceptor"/>
    <property type="evidence" value="ECO:0007669"/>
    <property type="project" value="TreeGrafter"/>
</dbReference>
<dbReference type="SUPFAM" id="SSF51735">
    <property type="entry name" value="NAD(P)-binding Rossmann-fold domains"/>
    <property type="match status" value="2"/>
</dbReference>
<dbReference type="InParanoid" id="A0A0G4EKE1"/>
<gene>
    <name evidence="2" type="ORF">Vbra_20438</name>
</gene>
<dbReference type="Proteomes" id="UP000041254">
    <property type="component" value="Unassembled WGS sequence"/>
</dbReference>
<evidence type="ECO:0000313" key="2">
    <source>
        <dbReference type="EMBL" id="CEL97025.1"/>
    </source>
</evidence>
<dbReference type="InterPro" id="IPR052184">
    <property type="entry name" value="SDR_enzymes"/>
</dbReference>
<protein>
    <submittedName>
        <fullName evidence="2">Uncharacterized protein</fullName>
    </submittedName>
</protein>
<feature type="region of interest" description="Disordered" evidence="1">
    <location>
        <begin position="275"/>
        <end position="340"/>
    </location>
</feature>
<feature type="compositionally biased region" description="Basic and acidic residues" evidence="1">
    <location>
        <begin position="404"/>
        <end position="413"/>
    </location>
</feature>
<evidence type="ECO:0000313" key="3">
    <source>
        <dbReference type="Proteomes" id="UP000041254"/>
    </source>
</evidence>
<evidence type="ECO:0000256" key="1">
    <source>
        <dbReference type="SAM" id="MobiDB-lite"/>
    </source>
</evidence>